<dbReference type="AlphaFoldDB" id="A0A7J7IZV0"/>
<reference evidence="2" key="1">
    <citation type="submission" date="2020-06" db="EMBL/GenBank/DDBJ databases">
        <title>Draft genome of Bugula neritina, a colonial animal packing powerful symbionts and potential medicines.</title>
        <authorList>
            <person name="Rayko M."/>
        </authorList>
    </citation>
    <scope>NUCLEOTIDE SEQUENCE [LARGE SCALE GENOMIC DNA]</scope>
    <source>
        <strain evidence="2">Kwan_BN1</strain>
    </source>
</reference>
<feature type="compositionally biased region" description="Basic and acidic residues" evidence="1">
    <location>
        <begin position="60"/>
        <end position="74"/>
    </location>
</feature>
<keyword evidence="3" id="KW-1185">Reference proteome</keyword>
<gene>
    <name evidence="2" type="ORF">EB796_022584</name>
</gene>
<feature type="region of interest" description="Disordered" evidence="1">
    <location>
        <begin position="33"/>
        <end position="74"/>
    </location>
</feature>
<evidence type="ECO:0000256" key="1">
    <source>
        <dbReference type="SAM" id="MobiDB-lite"/>
    </source>
</evidence>
<protein>
    <submittedName>
        <fullName evidence="2">Uncharacterized protein</fullName>
    </submittedName>
</protein>
<organism evidence="2 3">
    <name type="scientific">Bugula neritina</name>
    <name type="common">Brown bryozoan</name>
    <name type="synonym">Sertularia neritina</name>
    <dbReference type="NCBI Taxonomy" id="10212"/>
    <lineage>
        <taxon>Eukaryota</taxon>
        <taxon>Metazoa</taxon>
        <taxon>Spiralia</taxon>
        <taxon>Lophotrochozoa</taxon>
        <taxon>Bryozoa</taxon>
        <taxon>Gymnolaemata</taxon>
        <taxon>Cheilostomatida</taxon>
        <taxon>Flustrina</taxon>
        <taxon>Buguloidea</taxon>
        <taxon>Bugulidae</taxon>
        <taxon>Bugula</taxon>
    </lineage>
</organism>
<evidence type="ECO:0000313" key="3">
    <source>
        <dbReference type="Proteomes" id="UP000593567"/>
    </source>
</evidence>
<comment type="caution">
    <text evidence="2">The sequence shown here is derived from an EMBL/GenBank/DDBJ whole genome shotgun (WGS) entry which is preliminary data.</text>
</comment>
<accession>A0A7J7IZV0</accession>
<proteinExistence type="predicted"/>
<dbReference type="EMBL" id="VXIV02003254">
    <property type="protein sequence ID" value="KAF6019087.1"/>
    <property type="molecule type" value="Genomic_DNA"/>
</dbReference>
<sequence length="74" mass="8102">MKAVQHDLEIQQQKLSFNKKLLWSCKQQFTLTQSCRDGAPGSPGAPGPKGDKGASGLAGLEERKEHKDLKGPWN</sequence>
<evidence type="ECO:0000313" key="2">
    <source>
        <dbReference type="EMBL" id="KAF6019087.1"/>
    </source>
</evidence>
<name>A0A7J7IZV0_BUGNE</name>
<dbReference type="Proteomes" id="UP000593567">
    <property type="component" value="Unassembled WGS sequence"/>
</dbReference>